<dbReference type="OrthoDB" id="8450798at2"/>
<accession>A0A7J5BRA0</accession>
<dbReference type="EMBL" id="WBJZ01000019">
    <property type="protein sequence ID" value="KAB1654306.1"/>
    <property type="molecule type" value="Genomic_DNA"/>
</dbReference>
<feature type="domain" description="Purine catabolism PurC-like" evidence="1">
    <location>
        <begin position="21"/>
        <end position="142"/>
    </location>
</feature>
<comment type="caution">
    <text evidence="3">The sequence shown here is derived from an EMBL/GenBank/DDBJ whole genome shotgun (WGS) entry which is preliminary data.</text>
</comment>
<dbReference type="Pfam" id="PF07905">
    <property type="entry name" value="PucR"/>
    <property type="match status" value="1"/>
</dbReference>
<evidence type="ECO:0000259" key="2">
    <source>
        <dbReference type="Pfam" id="PF13556"/>
    </source>
</evidence>
<dbReference type="PANTHER" id="PTHR33744:SF1">
    <property type="entry name" value="DNA-BINDING TRANSCRIPTIONAL ACTIVATOR ADER"/>
    <property type="match status" value="1"/>
</dbReference>
<evidence type="ECO:0000259" key="1">
    <source>
        <dbReference type="Pfam" id="PF07905"/>
    </source>
</evidence>
<organism evidence="3 4">
    <name type="scientific">Pseudoclavibacter chungangensis</name>
    <dbReference type="NCBI Taxonomy" id="587635"/>
    <lineage>
        <taxon>Bacteria</taxon>
        <taxon>Bacillati</taxon>
        <taxon>Actinomycetota</taxon>
        <taxon>Actinomycetes</taxon>
        <taxon>Micrococcales</taxon>
        <taxon>Microbacteriaceae</taxon>
        <taxon>Pseudoclavibacter</taxon>
    </lineage>
</organism>
<dbReference type="Gene3D" id="1.10.10.2840">
    <property type="entry name" value="PucR C-terminal helix-turn-helix domain"/>
    <property type="match status" value="1"/>
</dbReference>
<dbReference type="InterPro" id="IPR051448">
    <property type="entry name" value="CdaR-like_regulators"/>
</dbReference>
<evidence type="ECO:0000313" key="3">
    <source>
        <dbReference type="EMBL" id="KAB1654306.1"/>
    </source>
</evidence>
<proteinExistence type="predicted"/>
<dbReference type="AlphaFoldDB" id="A0A7J5BRA0"/>
<keyword evidence="4" id="KW-1185">Reference proteome</keyword>
<name>A0A7J5BRA0_9MICO</name>
<dbReference type="InterPro" id="IPR042070">
    <property type="entry name" value="PucR_C-HTH_sf"/>
</dbReference>
<protein>
    <submittedName>
        <fullName evidence="3">PucR family transcriptional regulator</fullName>
    </submittedName>
</protein>
<gene>
    <name evidence="3" type="ORF">F8O01_13815</name>
</gene>
<evidence type="ECO:0000313" key="4">
    <source>
        <dbReference type="Proteomes" id="UP000467240"/>
    </source>
</evidence>
<feature type="domain" description="PucR C-terminal helix-turn-helix" evidence="2">
    <location>
        <begin position="458"/>
        <end position="516"/>
    </location>
</feature>
<reference evidence="3 4" key="1">
    <citation type="submission" date="2019-09" db="EMBL/GenBank/DDBJ databases">
        <title>Phylogeny of genus Pseudoclavibacter and closely related genus.</title>
        <authorList>
            <person name="Li Y."/>
        </authorList>
    </citation>
    <scope>NUCLEOTIDE SEQUENCE [LARGE SCALE GENOMIC DNA]</scope>
    <source>
        <strain evidence="3 4">DSM 23821</strain>
    </source>
</reference>
<sequence length="533" mass="57540">MCASPFRPGIEAHMPTTLRSLLAHDEFALRTVTGFDDQDVMDRAISWVHSSDLADPTPWLEPDQLLLTDGMQFLGDAPVAADDYVERLRSRGVLALGFATAVAHDAVPEGLVRACRASGFPLVEVAERTPFIAIIRHVADVIAADRHEQLEWSRQAQRVVARAAMRPDGLRAVLRALEQQLRTWAVLFDAAGRRMLAEGGADVPPALAADIDEAVRLALQRGATSGGRVQRGDAGATFQTLGQRGRLRGVLVVGSPAPPDAAEHDLISSVIGLASIALEQSSTLETARLRVRAGVFELLLAGVFDVARETADRLWDGLPAVPFRAVVVRGEPGPERAALSELEVRADGAGGEVFHAQHEGDVVVLTAGGAFDGIVALAERHGLHAGVSTEADWGELDRALTEARRALERATPERPVVAFADLADEGIIGFLEAAGATPLARRMLAPLLEPGRPERAVLLRSLEVWLRHNGAWDPAARELEVHRHTLRNRLRTVEELLQVDLARFADRAELWTALRLLEGRRGPDAIGSATVRA</sequence>
<dbReference type="Proteomes" id="UP000467240">
    <property type="component" value="Unassembled WGS sequence"/>
</dbReference>
<dbReference type="Pfam" id="PF13556">
    <property type="entry name" value="HTH_30"/>
    <property type="match status" value="1"/>
</dbReference>
<dbReference type="PANTHER" id="PTHR33744">
    <property type="entry name" value="CARBOHYDRATE DIACID REGULATOR"/>
    <property type="match status" value="1"/>
</dbReference>
<dbReference type="InterPro" id="IPR012914">
    <property type="entry name" value="PucR_dom"/>
</dbReference>
<dbReference type="InterPro" id="IPR025736">
    <property type="entry name" value="PucR_C-HTH_dom"/>
</dbReference>